<organism evidence="3 4">
    <name type="scientific">Triparma strigata</name>
    <dbReference type="NCBI Taxonomy" id="1606541"/>
    <lineage>
        <taxon>Eukaryota</taxon>
        <taxon>Sar</taxon>
        <taxon>Stramenopiles</taxon>
        <taxon>Ochrophyta</taxon>
        <taxon>Bolidophyceae</taxon>
        <taxon>Parmales</taxon>
        <taxon>Triparmaceae</taxon>
        <taxon>Triparma</taxon>
    </lineage>
</organism>
<dbReference type="SMART" id="SM00952">
    <property type="entry name" value="RAP"/>
    <property type="match status" value="1"/>
</dbReference>
<evidence type="ECO:0000313" key="4">
    <source>
        <dbReference type="Proteomes" id="UP001165085"/>
    </source>
</evidence>
<feature type="region of interest" description="Disordered" evidence="1">
    <location>
        <begin position="1"/>
        <end position="30"/>
    </location>
</feature>
<feature type="compositionally biased region" description="Low complexity" evidence="1">
    <location>
        <begin position="17"/>
        <end position="30"/>
    </location>
</feature>
<feature type="domain" description="RAP" evidence="2">
    <location>
        <begin position="752"/>
        <end position="810"/>
    </location>
</feature>
<name>A0A9W7AV36_9STRA</name>
<comment type="caution">
    <text evidence="3">The sequence shown here is derived from an EMBL/GenBank/DDBJ whole genome shotgun (WGS) entry which is preliminary data.</text>
</comment>
<gene>
    <name evidence="3" type="ORF">TrST_g5070</name>
</gene>
<dbReference type="InterPro" id="IPR013584">
    <property type="entry name" value="RAP"/>
</dbReference>
<reference evidence="4" key="1">
    <citation type="journal article" date="2023" name="Commun. Biol.">
        <title>Genome analysis of Parmales, the sister group of diatoms, reveals the evolutionary specialization of diatoms from phago-mixotrophs to photoautotrophs.</title>
        <authorList>
            <person name="Ban H."/>
            <person name="Sato S."/>
            <person name="Yoshikawa S."/>
            <person name="Yamada K."/>
            <person name="Nakamura Y."/>
            <person name="Ichinomiya M."/>
            <person name="Sato N."/>
            <person name="Blanc-Mathieu R."/>
            <person name="Endo H."/>
            <person name="Kuwata A."/>
            <person name="Ogata H."/>
        </authorList>
    </citation>
    <scope>NUCLEOTIDE SEQUENCE [LARGE SCALE GENOMIC DNA]</scope>
    <source>
        <strain evidence="4">NIES 3701</strain>
    </source>
</reference>
<dbReference type="EMBL" id="BRXY01000219">
    <property type="protein sequence ID" value="GMH78311.1"/>
    <property type="molecule type" value="Genomic_DNA"/>
</dbReference>
<sequence length="825" mass="95216">MQHSMLSLSTTTKIPKSRPSSPHRSLPSTLLSLSTSQSPLPLLTLLTKSPVDIYTLTFGLYLLKDSSYIKQHPLYSVLLFQIESKFLNPVKDEPNKEFKSKYLRNKLKDAGLHFIPPVDYGTALNLTLESLHTLSETSLLSTISSLPPPPIPLQGPTSPLLTLLIKTLNLHTTHLSSDFLKIFTSDELPTLLRTSLYIAKGSRTESDSKYLKLKKLMELLKVNYPNLAIHSDLECYLSELDRREFIKDYVTKHDNKSELESWVGSSKIRMYYYVKFNKKVSERVRLKFEEMVYEELKGKVEKGEEGVYDLKAILRSLEKIKSRRIMRILNENAEIIEDVGVLELKGVLENLEEEDERLIQILEEKVKTSIKKRNLHLSKSGPNYDKQNILYRSKLVNHLQSSSSILTSLNCNFSSHELITPSKPPPQKPLNYQNVEEAISNLPSINTLSNYKEALSYLVKKCKSENRGRYRLKNSIKNDSRFITAVDRFNGRDYEGWKESLGCGEFMDVIEVISHLSFFNLSISPNLFTSLISQLPERLTSKEADGLVKILHKCDDYRARREIIRKLGKEIKRRNGPSLHRYLSLNTKIVLTHLLFLHSFSIPESRPPFLKLWNTSLTPTLNSSPLQSLNLTPENVKRLGNLNAIGKYDRVYDTVLHRGHARNYRMKNLEKEQASYCKDKVEEDYRLKISKKIFNGKEVNEIVNILDNFGVETVPSPCLDIEGYPTKSNDVTPSGFFMTPDLVSSTHGKLAVCFNDKNCFYWPNDEIRLKRARETCREKWLESLGFDVIRVEWWEWGEDEERRESMLKEKLKGVGIDVEKSWWEF</sequence>
<dbReference type="AlphaFoldDB" id="A0A9W7AV36"/>
<evidence type="ECO:0000313" key="3">
    <source>
        <dbReference type="EMBL" id="GMH78311.1"/>
    </source>
</evidence>
<dbReference type="Proteomes" id="UP001165085">
    <property type="component" value="Unassembled WGS sequence"/>
</dbReference>
<evidence type="ECO:0000256" key="1">
    <source>
        <dbReference type="SAM" id="MobiDB-lite"/>
    </source>
</evidence>
<keyword evidence="4" id="KW-1185">Reference proteome</keyword>
<protein>
    <recommendedName>
        <fullName evidence="2">RAP domain-containing protein</fullName>
    </recommendedName>
</protein>
<feature type="compositionally biased region" description="Polar residues" evidence="1">
    <location>
        <begin position="1"/>
        <end position="14"/>
    </location>
</feature>
<evidence type="ECO:0000259" key="2">
    <source>
        <dbReference type="SMART" id="SM00952"/>
    </source>
</evidence>
<dbReference type="OrthoDB" id="10597566at2759"/>
<proteinExistence type="predicted"/>
<accession>A0A9W7AV36</accession>